<dbReference type="EMBL" id="VUJX02000007">
    <property type="protein sequence ID" value="KAL0933868.1"/>
    <property type="molecule type" value="Genomic_DNA"/>
</dbReference>
<name>A0ACC3YPM7_COLTU</name>
<keyword evidence="2" id="KW-1185">Reference proteome</keyword>
<protein>
    <submittedName>
        <fullName evidence="1">Uncharacterized protein</fullName>
    </submittedName>
</protein>
<gene>
    <name evidence="1" type="ORF">CTRU02_210667</name>
</gene>
<dbReference type="Proteomes" id="UP000805649">
    <property type="component" value="Unassembled WGS sequence"/>
</dbReference>
<sequence length="74" mass="7745">MKFAAIALLFAGLAVAAPAVGQDVSPDSLEARAELHDRGIVVSCVGKKKNFENCRQNGECCSKYCSPTGVCAAR</sequence>
<comment type="caution">
    <text evidence="1">The sequence shown here is derived from an EMBL/GenBank/DDBJ whole genome shotgun (WGS) entry which is preliminary data.</text>
</comment>
<organism evidence="1 2">
    <name type="scientific">Colletotrichum truncatum</name>
    <name type="common">Anthracnose fungus</name>
    <name type="synonym">Colletotrichum capsici</name>
    <dbReference type="NCBI Taxonomy" id="5467"/>
    <lineage>
        <taxon>Eukaryota</taxon>
        <taxon>Fungi</taxon>
        <taxon>Dikarya</taxon>
        <taxon>Ascomycota</taxon>
        <taxon>Pezizomycotina</taxon>
        <taxon>Sordariomycetes</taxon>
        <taxon>Hypocreomycetidae</taxon>
        <taxon>Glomerellales</taxon>
        <taxon>Glomerellaceae</taxon>
        <taxon>Colletotrichum</taxon>
        <taxon>Colletotrichum truncatum species complex</taxon>
    </lineage>
</organism>
<evidence type="ECO:0000313" key="2">
    <source>
        <dbReference type="Proteomes" id="UP000805649"/>
    </source>
</evidence>
<reference evidence="1 2" key="1">
    <citation type="journal article" date="2020" name="Phytopathology">
        <title>Genome Sequence Resources of Colletotrichum truncatum, C. plurivorum, C. musicola, and C. sojae: Four Species Pathogenic to Soybean (Glycine max).</title>
        <authorList>
            <person name="Rogerio F."/>
            <person name="Boufleur T.R."/>
            <person name="Ciampi-Guillardi M."/>
            <person name="Sukno S.A."/>
            <person name="Thon M.R."/>
            <person name="Massola Junior N.S."/>
            <person name="Baroncelli R."/>
        </authorList>
    </citation>
    <scope>NUCLEOTIDE SEQUENCE [LARGE SCALE GENOMIC DNA]</scope>
    <source>
        <strain evidence="1 2">CMES1059</strain>
    </source>
</reference>
<evidence type="ECO:0000313" key="1">
    <source>
        <dbReference type="EMBL" id="KAL0933868.1"/>
    </source>
</evidence>
<accession>A0ACC3YPM7</accession>
<proteinExistence type="predicted"/>